<dbReference type="RefSeq" id="WP_129717134.1">
    <property type="nucleotide sequence ID" value="NZ_CP046296.1"/>
</dbReference>
<dbReference type="EMBL" id="CP078045">
    <property type="protein sequence ID" value="QXR07177.1"/>
    <property type="molecule type" value="Genomic_DNA"/>
</dbReference>
<evidence type="ECO:0000313" key="2">
    <source>
        <dbReference type="Proteomes" id="UP000293391"/>
    </source>
</evidence>
<accession>A0AAJ4P3A2</accession>
<reference evidence="1" key="3">
    <citation type="submission" date="2021-06" db="EMBL/GenBank/DDBJ databases">
        <authorList>
            <person name="Diorio-Toth L."/>
        </authorList>
    </citation>
    <scope>NUCLEOTIDE SEQUENCE</scope>
    <source>
        <strain evidence="1">AL_065</strain>
    </source>
</reference>
<dbReference type="Proteomes" id="UP000293391">
    <property type="component" value="Chromosome"/>
</dbReference>
<proteinExistence type="predicted"/>
<gene>
    <name evidence="1" type="ORF">EVX74_014095</name>
</gene>
<evidence type="ECO:0000313" key="1">
    <source>
        <dbReference type="EMBL" id="QXR07177.1"/>
    </source>
</evidence>
<sequence length="403" mass="46751">MLNTCIEAVDLLLDAIYSTGERHQLLSEFGIHEPNSPIWSNTIGTSIYIRNEKTYLKAVFYIKQNGVPYLSELPISKLKSQVTQFLIENFWYIRDGEFSRNPNLSYKLQIPCDAKLQLAKALLTSPLFKATQKIFLYPFNSIHTESNLRLQNFFIVNSSNLSLEDLNISSSYSQQFNFNYYPSLIDNQINQKRISTWIGIYAPTEEISQRILYALLGVISLFEDSEKRYCFNGEPKDSGCSYFPDDYQYTCKETVDLLPSLYFKLKIGNELSIHLNNISNFMSSINNESERYILALTNFYKSWFEQEAGQYRTLFTCIESLIEDTRTKSSQKFKNLCLQYSNKFDSNQLSHLLNIRGSIVHGKAPHLSDSSYYDSYLETYLSEPLTDLLNIVEIVLKSHIFRQ</sequence>
<organism evidence="1 2">
    <name type="scientific">Acinetobacter lwoffii</name>
    <dbReference type="NCBI Taxonomy" id="28090"/>
    <lineage>
        <taxon>Bacteria</taxon>
        <taxon>Pseudomonadati</taxon>
        <taxon>Pseudomonadota</taxon>
        <taxon>Gammaproteobacteria</taxon>
        <taxon>Moraxellales</taxon>
        <taxon>Moraxellaceae</taxon>
        <taxon>Acinetobacter</taxon>
    </lineage>
</organism>
<dbReference type="AlphaFoldDB" id="A0AAJ4P3A2"/>
<reference evidence="1" key="1">
    <citation type="submission" date="2018-10" db="EMBL/GenBank/DDBJ databases">
        <authorList>
            <person name="D'Souza A.W."/>
            <person name="Potter R.F."/>
            <person name="Wallace M."/>
            <person name="Shupe A."/>
            <person name="Patel S."/>
            <person name="Sun S."/>
            <person name="Gul D."/>
            <person name="Kwon J.H."/>
            <person name="Andleeb S."/>
            <person name="Burnham C.-A.D."/>
            <person name="Dantas G."/>
        </authorList>
    </citation>
    <scope>NUCLEOTIDE SEQUENCE</scope>
    <source>
        <strain evidence="1">AL_065</strain>
    </source>
</reference>
<name>A0AAJ4P3A2_ACILW</name>
<reference evidence="1" key="2">
    <citation type="journal article" date="2019" name="Nat. Commun.">
        <title>Spatiotemporal dynamics of multidrug resistant bacteria on intensive care unit surfaces.</title>
        <authorList>
            <person name="D'Souza A.W."/>
            <person name="Potter R.F."/>
            <person name="Wallace M."/>
            <person name="Shupe A."/>
            <person name="Patel S."/>
            <person name="Sun X."/>
            <person name="Gul D."/>
            <person name="Kwon J.H."/>
            <person name="Andleeb S."/>
            <person name="Burnham C.D."/>
            <person name="Dantas G."/>
        </authorList>
    </citation>
    <scope>NUCLEOTIDE SEQUENCE</scope>
    <source>
        <strain evidence="1">AL_065</strain>
    </source>
</reference>
<protein>
    <submittedName>
        <fullName evidence="1">Uncharacterized protein</fullName>
    </submittedName>
</protein>